<evidence type="ECO:0000313" key="2">
    <source>
        <dbReference type="EMBL" id="CAD9125608.1"/>
    </source>
</evidence>
<accession>A0A7S1Q815</accession>
<proteinExistence type="predicted"/>
<feature type="non-terminal residue" evidence="2">
    <location>
        <position position="505"/>
    </location>
</feature>
<protein>
    <submittedName>
        <fullName evidence="2">Uncharacterized protein</fullName>
    </submittedName>
</protein>
<sequence>MSAPLHADPSVPATEMSLQVPVLRATCCQCGAAAPRTSGWKCGKCGGNTRSMSTVCEFDGCACALRRLRRHHCRACGGHFCESHSVPAQFPELGTGNVYACTRCAPRDEHAKRHTLRLPIGKQSRICHFQVLPTTMVSDVQPPIVLTLDGCRITQTTHLIRLSSDRFAFPGGAIELKADDVQTAAAVMAELRKIHHSNATSSTEELAPGNEHSCLGFRVLWSGRCGVLEPSDGVGWNAKDFAVLRRVTEARTRAIHACREHGIVEADKTESDWEPSTSLLDDAALGHVVLDERMFVHCIRWLAEATKRFHLAIAELLNDRHIETEWCGAGISRHSVRRGRDGRLRLEVSPLPPCGIGADLRRPLQRMLQPDLGKIAPLVKLGSVDAPAIAAFARLLRFDAGHERIVAESWISARALSYDDDPADRESPTVNASLGDLLEKLCSADAKARGQFWSSGIGKHPFFEEEEGTCDAPLVPDVLKHDGATRSHEPQQVRFSSEPWEECCG</sequence>
<reference evidence="2" key="1">
    <citation type="submission" date="2021-01" db="EMBL/GenBank/DDBJ databases">
        <authorList>
            <person name="Corre E."/>
            <person name="Pelletier E."/>
            <person name="Niang G."/>
            <person name="Scheremetjew M."/>
            <person name="Finn R."/>
            <person name="Kale V."/>
            <person name="Holt S."/>
            <person name="Cochrane G."/>
            <person name="Meng A."/>
            <person name="Brown T."/>
            <person name="Cohen L."/>
        </authorList>
    </citation>
    <scope>NUCLEOTIDE SEQUENCE</scope>
    <source>
        <strain evidence="2">CCAP 1951/1</strain>
    </source>
</reference>
<gene>
    <name evidence="2" type="ORF">NDES1114_LOCUS19687</name>
</gene>
<evidence type="ECO:0000256" key="1">
    <source>
        <dbReference type="SAM" id="MobiDB-lite"/>
    </source>
</evidence>
<organism evidence="2">
    <name type="scientific">Neobodo designis</name>
    <name type="common">Flagellated protozoan</name>
    <name type="synonym">Bodo designis</name>
    <dbReference type="NCBI Taxonomy" id="312471"/>
    <lineage>
        <taxon>Eukaryota</taxon>
        <taxon>Discoba</taxon>
        <taxon>Euglenozoa</taxon>
        <taxon>Kinetoplastea</taxon>
        <taxon>Metakinetoplastina</taxon>
        <taxon>Neobodonida</taxon>
        <taxon>Neobodo</taxon>
    </lineage>
</organism>
<feature type="region of interest" description="Disordered" evidence="1">
    <location>
        <begin position="485"/>
        <end position="505"/>
    </location>
</feature>
<dbReference type="EMBL" id="HBGF01029653">
    <property type="protein sequence ID" value="CAD9125608.1"/>
    <property type="molecule type" value="Transcribed_RNA"/>
</dbReference>
<dbReference type="AlphaFoldDB" id="A0A7S1Q815"/>
<name>A0A7S1Q815_NEODS</name>